<accession>A0A7S2GLR1</accession>
<evidence type="ECO:0000256" key="2">
    <source>
        <dbReference type="ARBA" id="ARBA00009320"/>
    </source>
</evidence>
<reference evidence="8" key="1">
    <citation type="submission" date="2021-01" db="EMBL/GenBank/DDBJ databases">
        <authorList>
            <person name="Corre E."/>
            <person name="Pelletier E."/>
            <person name="Niang G."/>
            <person name="Scheremetjew M."/>
            <person name="Finn R."/>
            <person name="Kale V."/>
            <person name="Holt S."/>
            <person name="Cochrane G."/>
            <person name="Meng A."/>
            <person name="Brown T."/>
            <person name="Cohen L."/>
        </authorList>
    </citation>
    <scope>NUCLEOTIDE SEQUENCE</scope>
    <source>
        <strain evidence="8">CCMP1381</strain>
    </source>
</reference>
<sequence>MGSQRDLLLGFFMLLSPTLPGVRSFTVHPPLWTSRLRLCRPSLGMSLETSPVRSATGGGEAHPVGSADMDWENLGFEFRQTRSYLRYVWRDGEWDEGELVAGEPTMNVHVACTALHYGQSVFEGLKAFAWEDGSVRVFRPDENAKRMARSADRTMMPSLPVDDFVAATQRLVRDNLDYVPPPSSKGALYIRPLLFGSGPRIGLSPSDEYTLIFLAMPVGDYYAGGKLTPVKGRVVEGYDRAAPNGVGDVKVAGNYAADLKPNQQMKKDGFPIGLYLDARTNTLVEEFSTSNFFGITEDGTYVTPESPAVLPSITNKCLMDLAKDEGREVQRRPIPVTELDSFKEVAACGTAVVITPIRSIQHGEKEYFFGDKTGPVTQHLYQRLRAMQTGEEADTLGWSVVC</sequence>
<dbReference type="SUPFAM" id="SSF56752">
    <property type="entry name" value="D-aminoacid aminotransferase-like PLP-dependent enzymes"/>
    <property type="match status" value="1"/>
</dbReference>
<evidence type="ECO:0000256" key="6">
    <source>
        <dbReference type="PIRSR" id="PIRSR006468-1"/>
    </source>
</evidence>
<dbReference type="Pfam" id="PF01063">
    <property type="entry name" value="Aminotran_4"/>
    <property type="match status" value="1"/>
</dbReference>
<protein>
    <recommendedName>
        <fullName evidence="9">Branched-chain-amino-acid transaminase</fullName>
    </recommendedName>
</protein>
<dbReference type="InterPro" id="IPR033939">
    <property type="entry name" value="BCAT_family"/>
</dbReference>
<evidence type="ECO:0008006" key="9">
    <source>
        <dbReference type="Google" id="ProtNLM"/>
    </source>
</evidence>
<dbReference type="InterPro" id="IPR043132">
    <property type="entry name" value="BCAT-like_C"/>
</dbReference>
<evidence type="ECO:0000256" key="4">
    <source>
        <dbReference type="ARBA" id="ARBA00022679"/>
    </source>
</evidence>
<dbReference type="EMBL" id="HBGS01046960">
    <property type="protein sequence ID" value="CAD9460531.1"/>
    <property type="molecule type" value="Transcribed_RNA"/>
</dbReference>
<feature type="modified residue" description="N6-(pyridoxal phosphate)lysine" evidence="6">
    <location>
        <position position="250"/>
    </location>
</feature>
<keyword evidence="4" id="KW-0808">Transferase</keyword>
<feature type="signal peptide" evidence="7">
    <location>
        <begin position="1"/>
        <end position="24"/>
    </location>
</feature>
<evidence type="ECO:0000256" key="5">
    <source>
        <dbReference type="ARBA" id="ARBA00022898"/>
    </source>
</evidence>
<dbReference type="InterPro" id="IPR043131">
    <property type="entry name" value="BCAT-like_N"/>
</dbReference>
<dbReference type="NCBIfam" id="NF009897">
    <property type="entry name" value="PRK13357.1"/>
    <property type="match status" value="1"/>
</dbReference>
<dbReference type="Gene3D" id="3.30.470.10">
    <property type="match status" value="1"/>
</dbReference>
<evidence type="ECO:0000256" key="1">
    <source>
        <dbReference type="ARBA" id="ARBA00001933"/>
    </source>
</evidence>
<evidence type="ECO:0000256" key="7">
    <source>
        <dbReference type="SAM" id="SignalP"/>
    </source>
</evidence>
<proteinExistence type="inferred from homology"/>
<dbReference type="AlphaFoldDB" id="A0A7S2GLR1"/>
<name>A0A7S2GLR1_9STRA</name>
<dbReference type="Gene3D" id="3.20.10.10">
    <property type="entry name" value="D-amino Acid Aminotransferase, subunit A, domain 2"/>
    <property type="match status" value="1"/>
</dbReference>
<evidence type="ECO:0000256" key="3">
    <source>
        <dbReference type="ARBA" id="ARBA00022576"/>
    </source>
</evidence>
<dbReference type="InterPro" id="IPR005786">
    <property type="entry name" value="B_amino_transII"/>
</dbReference>
<gene>
    <name evidence="8" type="ORF">DSPE1174_LOCUS24349</name>
</gene>
<dbReference type="PANTHER" id="PTHR42825">
    <property type="entry name" value="AMINO ACID AMINOTRANSFERASE"/>
    <property type="match status" value="1"/>
</dbReference>
<comment type="similarity">
    <text evidence="2">Belongs to the class-IV pyridoxal-phosphate-dependent aminotransferase family.</text>
</comment>
<dbReference type="GO" id="GO:0004084">
    <property type="term" value="F:branched-chain-amino-acid transaminase activity"/>
    <property type="evidence" value="ECO:0007669"/>
    <property type="project" value="InterPro"/>
</dbReference>
<dbReference type="CDD" id="cd01557">
    <property type="entry name" value="BCAT_beta_family"/>
    <property type="match status" value="1"/>
</dbReference>
<keyword evidence="7" id="KW-0732">Signal</keyword>
<evidence type="ECO:0000313" key="8">
    <source>
        <dbReference type="EMBL" id="CAD9460531.1"/>
    </source>
</evidence>
<keyword evidence="3" id="KW-0032">Aminotransferase</keyword>
<dbReference type="InterPro" id="IPR001544">
    <property type="entry name" value="Aminotrans_IV"/>
</dbReference>
<dbReference type="GO" id="GO:0009081">
    <property type="term" value="P:branched-chain amino acid metabolic process"/>
    <property type="evidence" value="ECO:0007669"/>
    <property type="project" value="InterPro"/>
</dbReference>
<organism evidence="8">
    <name type="scientific">Octactis speculum</name>
    <dbReference type="NCBI Taxonomy" id="3111310"/>
    <lineage>
        <taxon>Eukaryota</taxon>
        <taxon>Sar</taxon>
        <taxon>Stramenopiles</taxon>
        <taxon>Ochrophyta</taxon>
        <taxon>Dictyochophyceae</taxon>
        <taxon>Dictyochales</taxon>
        <taxon>Dictyochaceae</taxon>
        <taxon>Octactis</taxon>
    </lineage>
</organism>
<dbReference type="PIRSF" id="PIRSF006468">
    <property type="entry name" value="BCAT1"/>
    <property type="match status" value="1"/>
</dbReference>
<dbReference type="InterPro" id="IPR036038">
    <property type="entry name" value="Aminotransferase-like"/>
</dbReference>
<feature type="chain" id="PRO_5031024463" description="Branched-chain-amino-acid transaminase" evidence="7">
    <location>
        <begin position="25"/>
        <end position="402"/>
    </location>
</feature>
<comment type="cofactor">
    <cofactor evidence="1">
        <name>pyridoxal 5'-phosphate</name>
        <dbReference type="ChEBI" id="CHEBI:597326"/>
    </cofactor>
</comment>
<keyword evidence="5" id="KW-0663">Pyridoxal phosphate</keyword>
<dbReference type="NCBIfam" id="TIGR01123">
    <property type="entry name" value="ilvE_II"/>
    <property type="match status" value="1"/>
</dbReference>
<dbReference type="PANTHER" id="PTHR42825:SF2">
    <property type="entry name" value="BRANCHED-CHAIN-AMINO-ACID AMINOTRANSFERASE 3, CHLOROPLASTIC-RELATED"/>
    <property type="match status" value="1"/>
</dbReference>